<evidence type="ECO:0000256" key="1">
    <source>
        <dbReference type="ARBA" id="ARBA00004141"/>
    </source>
</evidence>
<dbReference type="EMBL" id="JALPRK010000032">
    <property type="protein sequence ID" value="MCK8489912.1"/>
    <property type="molecule type" value="Genomic_DNA"/>
</dbReference>
<keyword evidence="4" id="KW-0309">Germination</keyword>
<feature type="transmembrane region" description="Helical" evidence="8">
    <location>
        <begin position="216"/>
        <end position="238"/>
    </location>
</feature>
<feature type="transmembrane region" description="Helical" evidence="8">
    <location>
        <begin position="300"/>
        <end position="319"/>
    </location>
</feature>
<evidence type="ECO:0000256" key="8">
    <source>
        <dbReference type="SAM" id="Phobius"/>
    </source>
</evidence>
<dbReference type="InterPro" id="IPR004761">
    <property type="entry name" value="Spore_GerAB"/>
</dbReference>
<feature type="transmembrane region" description="Helical" evidence="8">
    <location>
        <begin position="37"/>
        <end position="60"/>
    </location>
</feature>
<dbReference type="RefSeq" id="WP_248553893.1">
    <property type="nucleotide sequence ID" value="NZ_JALPRK010000032.1"/>
</dbReference>
<evidence type="ECO:0000256" key="2">
    <source>
        <dbReference type="ARBA" id="ARBA00007998"/>
    </source>
</evidence>
<dbReference type="AlphaFoldDB" id="A0A9X1Y2U4"/>
<keyword evidence="7 8" id="KW-0472">Membrane</keyword>
<feature type="transmembrane region" description="Helical" evidence="8">
    <location>
        <begin position="331"/>
        <end position="354"/>
    </location>
</feature>
<feature type="transmembrane region" description="Helical" evidence="8">
    <location>
        <begin position="146"/>
        <end position="163"/>
    </location>
</feature>
<dbReference type="NCBIfam" id="TIGR00912">
    <property type="entry name" value="2A0309"/>
    <property type="match status" value="1"/>
</dbReference>
<feature type="transmembrane region" description="Helical" evidence="8">
    <location>
        <begin position="114"/>
        <end position="134"/>
    </location>
</feature>
<evidence type="ECO:0000256" key="5">
    <source>
        <dbReference type="ARBA" id="ARBA00022692"/>
    </source>
</evidence>
<evidence type="ECO:0000256" key="4">
    <source>
        <dbReference type="ARBA" id="ARBA00022544"/>
    </source>
</evidence>
<evidence type="ECO:0000256" key="7">
    <source>
        <dbReference type="ARBA" id="ARBA00023136"/>
    </source>
</evidence>
<proteinExistence type="inferred from homology"/>
<dbReference type="GO" id="GO:0016020">
    <property type="term" value="C:membrane"/>
    <property type="evidence" value="ECO:0007669"/>
    <property type="project" value="UniProtKB-SubCell"/>
</dbReference>
<feature type="transmembrane region" description="Helical" evidence="8">
    <location>
        <begin position="183"/>
        <end position="204"/>
    </location>
</feature>
<organism evidence="9 10">
    <name type="scientific">Paenibacillus mellifer</name>
    <dbReference type="NCBI Taxonomy" id="2937794"/>
    <lineage>
        <taxon>Bacteria</taxon>
        <taxon>Bacillati</taxon>
        <taxon>Bacillota</taxon>
        <taxon>Bacilli</taxon>
        <taxon>Bacillales</taxon>
        <taxon>Paenibacillaceae</taxon>
        <taxon>Paenibacillus</taxon>
    </lineage>
</organism>
<evidence type="ECO:0000313" key="9">
    <source>
        <dbReference type="EMBL" id="MCK8489912.1"/>
    </source>
</evidence>
<feature type="transmembrane region" description="Helical" evidence="8">
    <location>
        <begin position="267"/>
        <end position="288"/>
    </location>
</feature>
<reference evidence="9" key="1">
    <citation type="submission" date="2022-04" db="EMBL/GenBank/DDBJ databases">
        <authorList>
            <person name="Seo M.-J."/>
        </authorList>
    </citation>
    <scope>NUCLEOTIDE SEQUENCE</scope>
    <source>
        <strain evidence="9">MBLB2552</strain>
    </source>
</reference>
<accession>A0A9X1Y2U4</accession>
<comment type="subcellular location">
    <subcellularLocation>
        <location evidence="1">Membrane</location>
        <topology evidence="1">Multi-pass membrane protein</topology>
    </subcellularLocation>
</comment>
<comment type="caution">
    <text evidence="9">The sequence shown here is derived from an EMBL/GenBank/DDBJ whole genome shotgun (WGS) entry which is preliminary data.</text>
</comment>
<evidence type="ECO:0000313" key="10">
    <source>
        <dbReference type="Proteomes" id="UP001139534"/>
    </source>
</evidence>
<dbReference type="PANTHER" id="PTHR34975">
    <property type="entry name" value="SPORE GERMINATION PROTEIN A2"/>
    <property type="match status" value="1"/>
</dbReference>
<name>A0A9X1Y2U4_9BACL</name>
<sequence length="359" mass="39995">MKIKGSQLFWILATTYIVMAIGVVLTPTVSIVQQDAWISLLASGAAGVIITILLGKLALLHPDQSLFQVCRKLLGKWLGRIIVLPYFCAFIGITSVVVRAQVDFIQSILLNGTPTWAIMIILFSITFYLTLGGITNIGRFSEITGPIFYFLIFLSFILNWGNIRLERLLPVYVDHGGLEIVQGMVPFAPLLAGQAIVLLVLSSFMTDPKQVPSHAVAAAGIASFTIVMSVVMCIVVLGPELTMKLNTPIFVTIRAIDIMDFIQNLDVFFIFIAIFGTVIKLSSYAFVASYEMSKWLNLKNWKPMVWFVVPIIMIISMNLHGPTYMGVFLKIWSMFVVPICVIIIPLLLWITYLFKRSTS</sequence>
<evidence type="ECO:0000256" key="6">
    <source>
        <dbReference type="ARBA" id="ARBA00022989"/>
    </source>
</evidence>
<dbReference type="PANTHER" id="PTHR34975:SF2">
    <property type="entry name" value="SPORE GERMINATION PROTEIN A2"/>
    <property type="match status" value="1"/>
</dbReference>
<keyword evidence="10" id="KW-1185">Reference proteome</keyword>
<keyword evidence="5 8" id="KW-0812">Transmembrane</keyword>
<evidence type="ECO:0000256" key="3">
    <source>
        <dbReference type="ARBA" id="ARBA00022448"/>
    </source>
</evidence>
<gene>
    <name evidence="9" type="ORF">M0651_22325</name>
</gene>
<dbReference type="GO" id="GO:0009847">
    <property type="term" value="P:spore germination"/>
    <property type="evidence" value="ECO:0007669"/>
    <property type="project" value="InterPro"/>
</dbReference>
<feature type="transmembrane region" description="Helical" evidence="8">
    <location>
        <begin position="81"/>
        <end position="102"/>
    </location>
</feature>
<protein>
    <submittedName>
        <fullName evidence="9">Spore germination protein</fullName>
    </submittedName>
</protein>
<keyword evidence="3" id="KW-0813">Transport</keyword>
<comment type="similarity">
    <text evidence="2">Belongs to the amino acid-polyamine-organocation (APC) superfamily. Spore germination protein (SGP) (TC 2.A.3.9) family.</text>
</comment>
<dbReference type="Proteomes" id="UP001139534">
    <property type="component" value="Unassembled WGS sequence"/>
</dbReference>
<keyword evidence="6 8" id="KW-1133">Transmembrane helix</keyword>
<feature type="transmembrane region" description="Helical" evidence="8">
    <location>
        <begin position="7"/>
        <end position="25"/>
    </location>
</feature>
<dbReference type="Pfam" id="PF03845">
    <property type="entry name" value="Spore_permease"/>
    <property type="match status" value="1"/>
</dbReference>